<evidence type="ECO:0000256" key="1">
    <source>
        <dbReference type="ARBA" id="ARBA00002856"/>
    </source>
</evidence>
<dbReference type="Gene3D" id="1.10.10.60">
    <property type="entry name" value="Homeodomain-like"/>
    <property type="match status" value="1"/>
</dbReference>
<dbReference type="Proteomes" id="UP000242886">
    <property type="component" value="Chromosome SDENCHOL"/>
</dbReference>
<dbReference type="SUPFAM" id="SSF48498">
    <property type="entry name" value="Tetracyclin repressor-like, C-terminal domain"/>
    <property type="match status" value="1"/>
</dbReference>
<dbReference type="Gene3D" id="1.10.357.10">
    <property type="entry name" value="Tetracycline Repressor, domain 2"/>
    <property type="match status" value="1"/>
</dbReference>
<feature type="compositionally biased region" description="Basic residues" evidence="7">
    <location>
        <begin position="22"/>
        <end position="31"/>
    </location>
</feature>
<dbReference type="PRINTS" id="PR00400">
    <property type="entry name" value="TETREPRESSOR"/>
</dbReference>
<feature type="region of interest" description="Disordered" evidence="7">
    <location>
        <begin position="1"/>
        <end position="37"/>
    </location>
</feature>
<dbReference type="AlphaFoldDB" id="A0A7Z7HPD6"/>
<dbReference type="InterPro" id="IPR050109">
    <property type="entry name" value="HTH-type_TetR-like_transc_reg"/>
</dbReference>
<dbReference type="PRINTS" id="PR00455">
    <property type="entry name" value="HTHTETR"/>
</dbReference>
<keyword evidence="3" id="KW-0805">Transcription regulation</keyword>
<evidence type="ECO:0000256" key="3">
    <source>
        <dbReference type="ARBA" id="ARBA00023015"/>
    </source>
</evidence>
<keyword evidence="5" id="KW-0804">Transcription</keyword>
<feature type="domain" description="HTH tetR-type" evidence="8">
    <location>
        <begin position="40"/>
        <end position="100"/>
    </location>
</feature>
<dbReference type="PANTHER" id="PTHR30055">
    <property type="entry name" value="HTH-TYPE TRANSCRIPTIONAL REGULATOR RUTR"/>
    <property type="match status" value="1"/>
</dbReference>
<dbReference type="InterPro" id="IPR036271">
    <property type="entry name" value="Tet_transcr_reg_TetR-rel_C_sf"/>
</dbReference>
<evidence type="ECO:0000259" key="8">
    <source>
        <dbReference type="PROSITE" id="PS50977"/>
    </source>
</evidence>
<dbReference type="GO" id="GO:0003700">
    <property type="term" value="F:DNA-binding transcription factor activity"/>
    <property type="evidence" value="ECO:0007669"/>
    <property type="project" value="TreeGrafter"/>
</dbReference>
<proteinExistence type="predicted"/>
<protein>
    <recommendedName>
        <fullName evidence="8">HTH tetR-type domain-containing protein</fullName>
    </recommendedName>
</protein>
<comment type="function">
    <text evidence="1">TetR is the repressor of the tetracycline resistance element; its N-terminal region forms a helix-turn-helix structure and binds DNA. Binding of tetracycline to TetR reduces the repressor affinity for the tetracycline resistance gene (tetA) promoter operator sites.</text>
</comment>
<dbReference type="InterPro" id="IPR004111">
    <property type="entry name" value="Repressor_TetR_C"/>
</dbReference>
<evidence type="ECO:0000256" key="5">
    <source>
        <dbReference type="ARBA" id="ARBA00023163"/>
    </source>
</evidence>
<dbReference type="InterPro" id="IPR001647">
    <property type="entry name" value="HTH_TetR"/>
</dbReference>
<reference evidence="9" key="1">
    <citation type="submission" date="2017-03" db="EMBL/GenBank/DDBJ databases">
        <authorList>
            <consortium name="AG Boll"/>
        </authorList>
    </citation>
    <scope>NUCLEOTIDE SEQUENCE [LARGE SCALE GENOMIC DNA]</scope>
    <source>
        <strain evidence="9">Chol</strain>
    </source>
</reference>
<dbReference type="GO" id="GO:0045892">
    <property type="term" value="P:negative regulation of DNA-templated transcription"/>
    <property type="evidence" value="ECO:0007669"/>
    <property type="project" value="InterPro"/>
</dbReference>
<dbReference type="PROSITE" id="PS50977">
    <property type="entry name" value="HTH_TETR_2"/>
    <property type="match status" value="1"/>
</dbReference>
<evidence type="ECO:0000313" key="9">
    <source>
        <dbReference type="EMBL" id="SMB22442.1"/>
    </source>
</evidence>
<dbReference type="GO" id="GO:0000976">
    <property type="term" value="F:transcription cis-regulatory region binding"/>
    <property type="evidence" value="ECO:0007669"/>
    <property type="project" value="TreeGrafter"/>
</dbReference>
<dbReference type="Pfam" id="PF02909">
    <property type="entry name" value="TetR_C_1"/>
    <property type="match status" value="1"/>
</dbReference>
<evidence type="ECO:0000256" key="2">
    <source>
        <dbReference type="ARBA" id="ARBA00022491"/>
    </source>
</evidence>
<dbReference type="InterPro" id="IPR009057">
    <property type="entry name" value="Homeodomain-like_sf"/>
</dbReference>
<keyword evidence="4 6" id="KW-0238">DNA-binding</keyword>
<dbReference type="SUPFAM" id="SSF46689">
    <property type="entry name" value="Homeodomain-like"/>
    <property type="match status" value="1"/>
</dbReference>
<dbReference type="Pfam" id="PF00440">
    <property type="entry name" value="TetR_N"/>
    <property type="match status" value="1"/>
</dbReference>
<evidence type="ECO:0000256" key="6">
    <source>
        <dbReference type="PROSITE-ProRule" id="PRU00335"/>
    </source>
</evidence>
<organism evidence="9 10">
    <name type="scientific">Sterolibacterium denitrificans</name>
    <dbReference type="NCBI Taxonomy" id="157592"/>
    <lineage>
        <taxon>Bacteria</taxon>
        <taxon>Pseudomonadati</taxon>
        <taxon>Pseudomonadota</taxon>
        <taxon>Betaproteobacteria</taxon>
        <taxon>Nitrosomonadales</taxon>
        <taxon>Sterolibacteriaceae</taxon>
        <taxon>Sterolibacterium</taxon>
    </lineage>
</organism>
<dbReference type="PANTHER" id="PTHR30055:SF151">
    <property type="entry name" value="TRANSCRIPTIONAL REGULATORY PROTEIN"/>
    <property type="match status" value="1"/>
</dbReference>
<evidence type="ECO:0000256" key="7">
    <source>
        <dbReference type="SAM" id="MobiDB-lite"/>
    </source>
</evidence>
<gene>
    <name evidence="9" type="ORF">SDENCHOL_10588</name>
</gene>
<dbReference type="RefSeq" id="WP_154715977.1">
    <property type="nucleotide sequence ID" value="NZ_LT837803.1"/>
</dbReference>
<feature type="DNA-binding region" description="H-T-H motif" evidence="6">
    <location>
        <begin position="63"/>
        <end position="82"/>
    </location>
</feature>
<keyword evidence="2" id="KW-0678">Repressor</keyword>
<dbReference type="InterPro" id="IPR003012">
    <property type="entry name" value="Tet_transcr_reg_TetR"/>
</dbReference>
<accession>A0A7Z7HPD6</accession>
<evidence type="ECO:0000313" key="10">
    <source>
        <dbReference type="Proteomes" id="UP000242886"/>
    </source>
</evidence>
<dbReference type="EMBL" id="LT837803">
    <property type="protein sequence ID" value="SMB22442.1"/>
    <property type="molecule type" value="Genomic_DNA"/>
</dbReference>
<keyword evidence="10" id="KW-1185">Reference proteome</keyword>
<dbReference type="GO" id="GO:0046677">
    <property type="term" value="P:response to antibiotic"/>
    <property type="evidence" value="ECO:0007669"/>
    <property type="project" value="InterPro"/>
</dbReference>
<evidence type="ECO:0000256" key="4">
    <source>
        <dbReference type="ARBA" id="ARBA00023125"/>
    </source>
</evidence>
<sequence length="248" mass="27402">MRRTPATDIMPGSSSKTPAKSAKSKTSKPARTKPATPRGLLSQALILRTSLEIIDRDGLDGLTVRKLAEQLGVSAMAIYRHYESKAEIERQLVDLVVGDYDVTNHDEADWREWLYTTYAGMRSALCAHPGVMPLLDNASYQGGKALAVMDRVLFELNKAGLTAERSALLFHTLMANMIGSVVLMNDEERSLIAFGSSEERQRSRKLSFEMVSLEPFPNIAVLAPQLATISSEQRYRDSVMLIIRAVTG</sequence>
<name>A0A7Z7HPD6_9PROT</name>